<dbReference type="EMBL" id="UOED01000062">
    <property type="protein sequence ID" value="VAV90776.1"/>
    <property type="molecule type" value="Genomic_DNA"/>
</dbReference>
<dbReference type="AlphaFoldDB" id="A0A3B0RQ91"/>
<name>A0A3B0RQ91_9ZZZZ</name>
<proteinExistence type="predicted"/>
<sequence>MNKYEITLYNRIVRDLVKDNKSHHNYDSGWADQRFIQIDARNEEDARKAIHRRYPEQKGFVIVDVAEIPCFE</sequence>
<gene>
    <name evidence="1" type="ORF">MNBD_ALPHA02-146</name>
</gene>
<organism evidence="1">
    <name type="scientific">hydrothermal vent metagenome</name>
    <dbReference type="NCBI Taxonomy" id="652676"/>
    <lineage>
        <taxon>unclassified sequences</taxon>
        <taxon>metagenomes</taxon>
        <taxon>ecological metagenomes</taxon>
    </lineage>
</organism>
<evidence type="ECO:0000313" key="1">
    <source>
        <dbReference type="EMBL" id="VAV90776.1"/>
    </source>
</evidence>
<reference evidence="1" key="1">
    <citation type="submission" date="2018-06" db="EMBL/GenBank/DDBJ databases">
        <authorList>
            <person name="Zhirakovskaya E."/>
        </authorList>
    </citation>
    <scope>NUCLEOTIDE SEQUENCE</scope>
</reference>
<protein>
    <submittedName>
        <fullName evidence="1">Uncharacterized protein</fullName>
    </submittedName>
</protein>
<accession>A0A3B0RQ91</accession>